<evidence type="ECO:0008006" key="8">
    <source>
        <dbReference type="Google" id="ProtNLM"/>
    </source>
</evidence>
<dbReference type="GO" id="GO:0016020">
    <property type="term" value="C:membrane"/>
    <property type="evidence" value="ECO:0007669"/>
    <property type="project" value="UniProtKB-SubCell"/>
</dbReference>
<reference evidence="7" key="1">
    <citation type="journal article" date="2015" name="Nature">
        <title>Complex archaea that bridge the gap between prokaryotes and eukaryotes.</title>
        <authorList>
            <person name="Spang A."/>
            <person name="Saw J.H."/>
            <person name="Jorgensen S.L."/>
            <person name="Zaremba-Niedzwiedzka K."/>
            <person name="Martijn J."/>
            <person name="Lind A.E."/>
            <person name="van Eijk R."/>
            <person name="Schleper C."/>
            <person name="Guy L."/>
            <person name="Ettema T.J."/>
        </authorList>
    </citation>
    <scope>NUCLEOTIDE SEQUENCE</scope>
</reference>
<evidence type="ECO:0000256" key="4">
    <source>
        <dbReference type="ARBA" id="ARBA00022989"/>
    </source>
</evidence>
<protein>
    <recommendedName>
        <fullName evidence="8">Inorganic phosphate transporter</fullName>
    </recommendedName>
</protein>
<evidence type="ECO:0000256" key="3">
    <source>
        <dbReference type="ARBA" id="ARBA00022692"/>
    </source>
</evidence>
<evidence type="ECO:0000313" key="7">
    <source>
        <dbReference type="EMBL" id="KKM82073.1"/>
    </source>
</evidence>
<evidence type="ECO:0000256" key="2">
    <source>
        <dbReference type="ARBA" id="ARBA00022448"/>
    </source>
</evidence>
<evidence type="ECO:0000256" key="1">
    <source>
        <dbReference type="ARBA" id="ARBA00004141"/>
    </source>
</evidence>
<evidence type="ECO:0000256" key="5">
    <source>
        <dbReference type="ARBA" id="ARBA00023136"/>
    </source>
</evidence>
<organism evidence="7">
    <name type="scientific">marine sediment metagenome</name>
    <dbReference type="NCBI Taxonomy" id="412755"/>
    <lineage>
        <taxon>unclassified sequences</taxon>
        <taxon>metagenomes</taxon>
        <taxon>ecological metagenomes</taxon>
    </lineage>
</organism>
<comment type="subcellular location">
    <subcellularLocation>
        <location evidence="1">Membrane</location>
        <topology evidence="1">Multi-pass membrane protein</topology>
    </subcellularLocation>
</comment>
<sequence>VNDTPKIAALLLAAGWITGSLPPAGGLALVAGAMAVGGWVQSRKVAETMSRKITALNPGQGLTANLVTSGLVLVASHLGMPASTTHVSCGSIFGIGLVNRRMRWKTVAQIAVTWLTTLPLAAVLGAGLYWASQRGREIERRHAEEET</sequence>
<dbReference type="Pfam" id="PF01384">
    <property type="entry name" value="PHO4"/>
    <property type="match status" value="1"/>
</dbReference>
<dbReference type="PANTHER" id="PTHR11101:SF80">
    <property type="entry name" value="PHOSPHATE TRANSPORTER"/>
    <property type="match status" value="1"/>
</dbReference>
<dbReference type="PANTHER" id="PTHR11101">
    <property type="entry name" value="PHOSPHATE TRANSPORTER"/>
    <property type="match status" value="1"/>
</dbReference>
<keyword evidence="5 6" id="KW-0472">Membrane</keyword>
<dbReference type="GO" id="GO:0005315">
    <property type="term" value="F:phosphate transmembrane transporter activity"/>
    <property type="evidence" value="ECO:0007669"/>
    <property type="project" value="InterPro"/>
</dbReference>
<keyword evidence="3 6" id="KW-0812">Transmembrane</keyword>
<name>A0A0F9KJC9_9ZZZZ</name>
<dbReference type="InterPro" id="IPR001204">
    <property type="entry name" value="Phos_transporter"/>
</dbReference>
<evidence type="ECO:0000256" key="6">
    <source>
        <dbReference type="SAM" id="Phobius"/>
    </source>
</evidence>
<accession>A0A0F9KJC9</accession>
<dbReference type="EMBL" id="LAZR01007920">
    <property type="protein sequence ID" value="KKM82073.1"/>
    <property type="molecule type" value="Genomic_DNA"/>
</dbReference>
<dbReference type="AlphaFoldDB" id="A0A0F9KJC9"/>
<dbReference type="GO" id="GO:0035435">
    <property type="term" value="P:phosphate ion transmembrane transport"/>
    <property type="evidence" value="ECO:0007669"/>
    <property type="project" value="TreeGrafter"/>
</dbReference>
<comment type="caution">
    <text evidence="7">The sequence shown here is derived from an EMBL/GenBank/DDBJ whole genome shotgun (WGS) entry which is preliminary data.</text>
</comment>
<proteinExistence type="predicted"/>
<keyword evidence="2" id="KW-0813">Transport</keyword>
<feature type="transmembrane region" description="Helical" evidence="6">
    <location>
        <begin position="107"/>
        <end position="131"/>
    </location>
</feature>
<gene>
    <name evidence="7" type="ORF">LCGC14_1323310</name>
</gene>
<feature type="non-terminal residue" evidence="7">
    <location>
        <position position="1"/>
    </location>
</feature>
<keyword evidence="4 6" id="KW-1133">Transmembrane helix</keyword>